<dbReference type="Pfam" id="PF02305">
    <property type="entry name" value="Phage_F"/>
    <property type="match status" value="2"/>
</dbReference>
<evidence type="ECO:0000256" key="5">
    <source>
        <dbReference type="ARBA" id="ARBA00022844"/>
    </source>
</evidence>
<name>A0A976N1U7_9VIRU</name>
<keyword evidence="5" id="KW-0946">Virion</keyword>
<accession>A0A976N1U7</accession>
<proteinExistence type="inferred from homology"/>
<protein>
    <submittedName>
        <fullName evidence="7">Major capsid protein</fullName>
    </submittedName>
</protein>
<keyword evidence="3" id="KW-1140">T=1 icosahedral capsid protein</keyword>
<sequence length="709" mass="78476">MKKTLGGERVGSGNKLRVSYNNNYHRSTHNLSTIRRTTMAPGVLTPLYVNYALPGDSWHINLRHIIKTLPTLGPLLGSFEFRADVFTCPIRLYQGLMHNNPIYAGMATDKIMLPTITLFDQQGAGAFSQSDICSYLGTRGITVPGSKTETTTSKTICGLPYLAYWDIYKNYYANKQEENAWYISTATIAQADSTRPVNLVIYPFGEEGYQQCVIKNFSIVPSEAGTYEGTNITSVVATDDIMFNFPNALGSVNNVSLDTYGELSMLNMFYVNIELHVEDSQGVIYKFQWGGNLSADRTFAGSSTANQRFKLSKAQNWTYVPTAAHPTAPTTGSGAIVKVVLQSDNFKVYTDGDSAVLPPNLVKFPLKNIDEARKQVLKYNDLSETFDMNDALGFAPYNTIWEQNYQYKSYTTKASNNHAALNGLGLTCYKSDIYNAWLNKDWIDGKGALGDGRSIQAISSAAIVDGKLSMDALNLAQKIYNMFNKIAISGGTLEDWQEAVYGVKPFTRAETPIYLGGMSTEINFSEVVSTAETEQNAQGNLTGKGGTSNTRGGNISFKVQEHSVIMIMCTITPRVDYSQGNKWFTNLTSLGDLHVPSLDGIGFQDLMAEEMAYWAQGSIGKLPAWINYMTDVNEVYGDFASGNEYDWMVLNRAYSQNLTSIGDATTYIDPVKYNKIFADARVDAMNFWVQIGMDITCRRVMSAKIIPTL</sequence>
<dbReference type="Gene3D" id="2.60.169.10">
    <property type="entry name" value="Microviridae F protein"/>
    <property type="match status" value="2"/>
</dbReference>
<evidence type="ECO:0000256" key="2">
    <source>
        <dbReference type="ARBA" id="ARBA00009963"/>
    </source>
</evidence>
<comment type="similarity">
    <text evidence="2">Belongs to the microviridae F protein family.</text>
</comment>
<evidence type="ECO:0000256" key="6">
    <source>
        <dbReference type="SAM" id="MobiDB-lite"/>
    </source>
</evidence>
<evidence type="ECO:0000313" key="7">
    <source>
        <dbReference type="EMBL" id="UPW41230.1"/>
    </source>
</evidence>
<keyword evidence="4" id="KW-0167">Capsid protein</keyword>
<dbReference type="GO" id="GO:0039615">
    <property type="term" value="C:T=1 icosahedral viral capsid"/>
    <property type="evidence" value="ECO:0007669"/>
    <property type="project" value="UniProtKB-KW"/>
</dbReference>
<reference evidence="7" key="1">
    <citation type="submission" date="2022-02" db="EMBL/GenBank/DDBJ databases">
        <title>Towards deciphering the DNA virus diversity associated with rodent species in the families Cricetidae and Heteromyidae.</title>
        <authorList>
            <person name="Lund M."/>
            <person name="Larsen B.B."/>
            <person name="Gryseels S."/>
            <person name="Kraberger S."/>
            <person name="Rowsey D.M."/>
            <person name="Steger L."/>
            <person name="Yule K.M."/>
            <person name="Upham N.S."/>
            <person name="Worobey M."/>
            <person name="Van Doorslaer K."/>
            <person name="Varsani A."/>
        </authorList>
    </citation>
    <scope>NUCLEOTIDE SEQUENCE</scope>
    <source>
        <strain evidence="7">UA08Rod_4822</strain>
    </source>
</reference>
<evidence type="ECO:0000256" key="4">
    <source>
        <dbReference type="ARBA" id="ARBA00022561"/>
    </source>
</evidence>
<dbReference type="InterPro" id="IPR003514">
    <property type="entry name" value="Microviridae_protein_F"/>
</dbReference>
<comment type="subcellular location">
    <subcellularLocation>
        <location evidence="1">Virion</location>
    </subcellularLocation>
</comment>
<evidence type="ECO:0000256" key="1">
    <source>
        <dbReference type="ARBA" id="ARBA00004328"/>
    </source>
</evidence>
<dbReference type="GO" id="GO:0005198">
    <property type="term" value="F:structural molecule activity"/>
    <property type="evidence" value="ECO:0007669"/>
    <property type="project" value="InterPro"/>
</dbReference>
<organism evidence="7">
    <name type="scientific">Sigmofec virus UA08Rod_4822</name>
    <dbReference type="NCBI Taxonomy" id="2929411"/>
    <lineage>
        <taxon>Viruses</taxon>
        <taxon>Monodnaviria</taxon>
        <taxon>Sangervirae</taxon>
        <taxon>Phixviricota</taxon>
        <taxon>Malgrandaviricetes</taxon>
        <taxon>Petitvirales</taxon>
        <taxon>Microviridae</taxon>
    </lineage>
</organism>
<dbReference type="InterPro" id="IPR016184">
    <property type="entry name" value="Capsid/spike_ssDNA_virus"/>
</dbReference>
<dbReference type="EMBL" id="OM869560">
    <property type="protein sequence ID" value="UPW41230.1"/>
    <property type="molecule type" value="Genomic_DNA"/>
</dbReference>
<dbReference type="InterPro" id="IPR037002">
    <property type="entry name" value="Microviridae_protein_F_sf"/>
</dbReference>
<dbReference type="SUPFAM" id="SSF88645">
    <property type="entry name" value="ssDNA viruses"/>
    <property type="match status" value="1"/>
</dbReference>
<evidence type="ECO:0000256" key="3">
    <source>
        <dbReference type="ARBA" id="ARBA00022431"/>
    </source>
</evidence>
<feature type="region of interest" description="Disordered" evidence="6">
    <location>
        <begin position="533"/>
        <end position="553"/>
    </location>
</feature>